<dbReference type="Pfam" id="PF00704">
    <property type="entry name" value="Glyco_hydro_18"/>
    <property type="match status" value="1"/>
</dbReference>
<comment type="caution">
    <text evidence="9">The sequence shown here is derived from an EMBL/GenBank/DDBJ whole genome shotgun (WGS) entry which is preliminary data.</text>
</comment>
<dbReference type="SUPFAM" id="SSF54556">
    <property type="entry name" value="Chitinase insertion domain"/>
    <property type="match status" value="1"/>
</dbReference>
<dbReference type="Pfam" id="PF02839">
    <property type="entry name" value="CBM_5_12"/>
    <property type="match status" value="1"/>
</dbReference>
<dbReference type="SMART" id="SM00495">
    <property type="entry name" value="ChtBD3"/>
    <property type="match status" value="1"/>
</dbReference>
<feature type="chain" id="PRO_5039683340" evidence="7">
    <location>
        <begin position="25"/>
        <end position="770"/>
    </location>
</feature>
<keyword evidence="2" id="KW-0624">Polysaccharide degradation</keyword>
<evidence type="ECO:0000256" key="2">
    <source>
        <dbReference type="ARBA" id="ARBA00023024"/>
    </source>
</evidence>
<sequence>MSSRLRAGLAAAGAALALIAGALAGTAAAASDDETCRPDGLYTTPGLNVPFCQVYDEAGREKMGADHPRRIIGYFTGWRTGKNGQPSYLAKDIPWGKITHINYAFAHVGQDNRISVGADGPDNAATGMEWPGIDTLDPALPYKGHFNLLNKYKKANPDAKTLISVGGWAETGGYFDASGARRPSGGFYTMTTNADGSANTAGINAFADSSVEFVRKYGFNGVDLDYEYPTSMKDAGHPLDWQVANARRASLMKNYAVLMKTMRDKLNAASVADGRYYMLTIAAPSSGYLLRGMETFQVTQYLDYVNIMSYDLHGAWNEFVGPNAALYDDGKDAELAKWNVYNTEAYGGLGYLNTDWAYHYFRGAMQAGRINIGVPYYTRGWRNVTGGVNGLWGTAKSTSGCPTGLTSCGDGARGIDNLWHDEENNTEVSGGGNPLWHAKNLQDGRVGSYGPAYGLDPADPEDRLTGSYTRNYDPTLVAPWLWNSTKKVFLSTEDDQSIGVKTGYVKDRGIGGLMIWELAGDYGWDASKGEWFMGDTLTGQMYEALKTATPYGATRAKVNVPNEKLDVGVEIGGFPVGDSNYPITGKLKITNRSATTIPGGAEFQWDYASSAPKNAKDQSGFGVTVISSEHGAGNNIGGLKGDFNRISFKLRANEPLAPGASLNMDYVYYLPAPAPANFTVSFGGRTYGLTADHARGGVIVNPTPTTDPTGGPGGDCSAPAWSATQVYTGGNKVSHKGRQWEARWWTQNNEPGANDVWKDLGACSGATPSP</sequence>
<evidence type="ECO:0000256" key="1">
    <source>
        <dbReference type="ARBA" id="ARBA00022801"/>
    </source>
</evidence>
<dbReference type="SMART" id="SM00636">
    <property type="entry name" value="Glyco_18"/>
    <property type="match status" value="1"/>
</dbReference>
<proteinExistence type="predicted"/>
<evidence type="ECO:0000256" key="5">
    <source>
        <dbReference type="RuleBase" id="RU000489"/>
    </source>
</evidence>
<keyword evidence="4 5" id="KW-0326">Glycosidase</keyword>
<dbReference type="InterPro" id="IPR036573">
    <property type="entry name" value="CBM_sf_5/12"/>
</dbReference>
<feature type="domain" description="GH18" evidence="8">
    <location>
        <begin position="69"/>
        <end position="534"/>
    </location>
</feature>
<dbReference type="InterPro" id="IPR050314">
    <property type="entry name" value="Glycosyl_Hydrlase_18"/>
</dbReference>
<dbReference type="InterPro" id="IPR029070">
    <property type="entry name" value="Chitinase_insertion_sf"/>
</dbReference>
<dbReference type="SUPFAM" id="SSF51055">
    <property type="entry name" value="Carbohydrate binding domain"/>
    <property type="match status" value="1"/>
</dbReference>
<dbReference type="GO" id="GO:0004553">
    <property type="term" value="F:hydrolase activity, hydrolyzing O-glycosyl compounds"/>
    <property type="evidence" value="ECO:0007669"/>
    <property type="project" value="InterPro"/>
</dbReference>
<dbReference type="PANTHER" id="PTHR11177:SF308">
    <property type="entry name" value="CHITINASE A"/>
    <property type="match status" value="1"/>
</dbReference>
<dbReference type="CDD" id="cd12215">
    <property type="entry name" value="ChiC_BD"/>
    <property type="match status" value="1"/>
</dbReference>
<dbReference type="InterPro" id="IPR011583">
    <property type="entry name" value="Chitinase_II/V-like_cat"/>
</dbReference>
<dbReference type="Gene3D" id="2.10.10.20">
    <property type="entry name" value="Carbohydrate-binding module superfamily 5/12"/>
    <property type="match status" value="1"/>
</dbReference>
<evidence type="ECO:0000259" key="8">
    <source>
        <dbReference type="PROSITE" id="PS51910"/>
    </source>
</evidence>
<dbReference type="InterPro" id="IPR003610">
    <property type="entry name" value="CBM5/12"/>
</dbReference>
<dbReference type="InterPro" id="IPR001223">
    <property type="entry name" value="Glyco_hydro18_cat"/>
</dbReference>
<keyword evidence="2" id="KW-0146">Chitin degradation</keyword>
<dbReference type="GO" id="GO:0030246">
    <property type="term" value="F:carbohydrate binding"/>
    <property type="evidence" value="ECO:0007669"/>
    <property type="project" value="InterPro"/>
</dbReference>
<accession>A0A243Q9N2</accession>
<reference evidence="9 10" key="1">
    <citation type="submission" date="2017-05" db="EMBL/GenBank/DDBJ databases">
        <title>Biotechnological potential of actinobacteria isolated from South African environments.</title>
        <authorList>
            <person name="Le Roes-Hill M."/>
            <person name="Prins A."/>
            <person name="Durrell K.A."/>
        </authorList>
    </citation>
    <scope>NUCLEOTIDE SEQUENCE [LARGE SCALE GENOMIC DNA]</scope>
    <source>
        <strain evidence="9">M26</strain>
    </source>
</reference>
<dbReference type="GO" id="GO:0008061">
    <property type="term" value="F:chitin binding"/>
    <property type="evidence" value="ECO:0007669"/>
    <property type="project" value="InterPro"/>
</dbReference>
<keyword evidence="7" id="KW-0732">Signal</keyword>
<feature type="non-terminal residue" evidence="9">
    <location>
        <position position="770"/>
    </location>
</feature>
<dbReference type="PROSITE" id="PS51910">
    <property type="entry name" value="GH18_2"/>
    <property type="match status" value="1"/>
</dbReference>
<dbReference type="PROSITE" id="PS01095">
    <property type="entry name" value="GH18_1"/>
    <property type="match status" value="1"/>
</dbReference>
<keyword evidence="3" id="KW-0119">Carbohydrate metabolism</keyword>
<dbReference type="Proteomes" id="UP000194761">
    <property type="component" value="Unassembled WGS sequence"/>
</dbReference>
<dbReference type="Gene3D" id="3.20.20.80">
    <property type="entry name" value="Glycosidases"/>
    <property type="match status" value="1"/>
</dbReference>
<dbReference type="InterPro" id="IPR017853">
    <property type="entry name" value="GH"/>
</dbReference>
<dbReference type="CDD" id="cd06548">
    <property type="entry name" value="GH18_chitinase"/>
    <property type="match status" value="1"/>
</dbReference>
<keyword evidence="10" id="KW-1185">Reference proteome</keyword>
<dbReference type="SUPFAM" id="SSF51445">
    <property type="entry name" value="(Trans)glycosidases"/>
    <property type="match status" value="1"/>
</dbReference>
<keyword evidence="1 5" id="KW-0378">Hydrolase</keyword>
<dbReference type="GO" id="GO:0005576">
    <property type="term" value="C:extracellular region"/>
    <property type="evidence" value="ECO:0007669"/>
    <property type="project" value="InterPro"/>
</dbReference>
<evidence type="ECO:0000313" key="10">
    <source>
        <dbReference type="Proteomes" id="UP000194761"/>
    </source>
</evidence>
<dbReference type="RefSeq" id="WP_086579062.1">
    <property type="nucleotide sequence ID" value="NZ_NGFP01000437.1"/>
</dbReference>
<dbReference type="InterPro" id="IPR001579">
    <property type="entry name" value="Glyco_hydro_18_chit_AS"/>
</dbReference>
<dbReference type="InterPro" id="IPR009470">
    <property type="entry name" value="Chi_C"/>
</dbReference>
<evidence type="ECO:0000256" key="3">
    <source>
        <dbReference type="ARBA" id="ARBA00023277"/>
    </source>
</evidence>
<dbReference type="Pfam" id="PF06483">
    <property type="entry name" value="ChiC"/>
    <property type="match status" value="1"/>
</dbReference>
<dbReference type="PANTHER" id="PTHR11177">
    <property type="entry name" value="CHITINASE"/>
    <property type="match status" value="1"/>
</dbReference>
<evidence type="ECO:0000256" key="4">
    <source>
        <dbReference type="ARBA" id="ARBA00023295"/>
    </source>
</evidence>
<evidence type="ECO:0000256" key="6">
    <source>
        <dbReference type="SAM" id="MobiDB-lite"/>
    </source>
</evidence>
<gene>
    <name evidence="9" type="ORF">CA984_43190</name>
</gene>
<name>A0A243Q9N2_9ACTN</name>
<dbReference type="EMBL" id="NGFP01000437">
    <property type="protein sequence ID" value="OUC78317.1"/>
    <property type="molecule type" value="Genomic_DNA"/>
</dbReference>
<dbReference type="Gene3D" id="3.10.50.10">
    <property type="match status" value="1"/>
</dbReference>
<organism evidence="9 10">
    <name type="scientific">Streptosporangium minutum</name>
    <dbReference type="NCBI Taxonomy" id="569862"/>
    <lineage>
        <taxon>Bacteria</taxon>
        <taxon>Bacillati</taxon>
        <taxon>Actinomycetota</taxon>
        <taxon>Actinomycetes</taxon>
        <taxon>Streptosporangiales</taxon>
        <taxon>Streptosporangiaceae</taxon>
        <taxon>Streptosporangium</taxon>
    </lineage>
</organism>
<evidence type="ECO:0000313" key="9">
    <source>
        <dbReference type="EMBL" id="OUC78317.1"/>
    </source>
</evidence>
<protein>
    <submittedName>
        <fullName evidence="9">Chitinase</fullName>
    </submittedName>
</protein>
<dbReference type="GO" id="GO:0005975">
    <property type="term" value="P:carbohydrate metabolic process"/>
    <property type="evidence" value="ECO:0007669"/>
    <property type="project" value="InterPro"/>
</dbReference>
<dbReference type="AlphaFoldDB" id="A0A243Q9N2"/>
<dbReference type="GO" id="GO:0006032">
    <property type="term" value="P:chitin catabolic process"/>
    <property type="evidence" value="ECO:0007669"/>
    <property type="project" value="UniProtKB-KW"/>
</dbReference>
<feature type="signal peptide" evidence="7">
    <location>
        <begin position="1"/>
        <end position="24"/>
    </location>
</feature>
<feature type="region of interest" description="Disordered" evidence="6">
    <location>
        <begin position="749"/>
        <end position="770"/>
    </location>
</feature>
<evidence type="ECO:0000256" key="7">
    <source>
        <dbReference type="SAM" id="SignalP"/>
    </source>
</evidence>